<dbReference type="Proteomes" id="UP000652761">
    <property type="component" value="Unassembled WGS sequence"/>
</dbReference>
<proteinExistence type="predicted"/>
<dbReference type="AlphaFoldDB" id="A0A843TVQ2"/>
<name>A0A843TVQ2_COLES</name>
<evidence type="ECO:0000313" key="2">
    <source>
        <dbReference type="Proteomes" id="UP000652761"/>
    </source>
</evidence>
<comment type="caution">
    <text evidence="1">The sequence shown here is derived from an EMBL/GenBank/DDBJ whole genome shotgun (WGS) entry which is preliminary data.</text>
</comment>
<gene>
    <name evidence="1" type="ORF">Taro_005815</name>
</gene>
<keyword evidence="2" id="KW-1185">Reference proteome</keyword>
<sequence length="65" mass="6967">MGELSRSGILEPFLVWHAVPGKPKNSVVNTDDLIVGVTREPYPGSMSEAVISIIGPPASFRIYGI</sequence>
<dbReference type="EMBL" id="NMUH01000168">
    <property type="protein sequence ID" value="MQL73454.1"/>
    <property type="molecule type" value="Genomic_DNA"/>
</dbReference>
<organism evidence="1 2">
    <name type="scientific">Colocasia esculenta</name>
    <name type="common">Wild taro</name>
    <name type="synonym">Arum esculentum</name>
    <dbReference type="NCBI Taxonomy" id="4460"/>
    <lineage>
        <taxon>Eukaryota</taxon>
        <taxon>Viridiplantae</taxon>
        <taxon>Streptophyta</taxon>
        <taxon>Embryophyta</taxon>
        <taxon>Tracheophyta</taxon>
        <taxon>Spermatophyta</taxon>
        <taxon>Magnoliopsida</taxon>
        <taxon>Liliopsida</taxon>
        <taxon>Araceae</taxon>
        <taxon>Aroideae</taxon>
        <taxon>Colocasieae</taxon>
        <taxon>Colocasia</taxon>
    </lineage>
</organism>
<accession>A0A843TVQ2</accession>
<protein>
    <submittedName>
        <fullName evidence="1">Uncharacterized protein</fullName>
    </submittedName>
</protein>
<evidence type="ECO:0000313" key="1">
    <source>
        <dbReference type="EMBL" id="MQL73454.1"/>
    </source>
</evidence>
<reference evidence="1" key="1">
    <citation type="submission" date="2017-07" db="EMBL/GenBank/DDBJ databases">
        <title>Taro Niue Genome Assembly and Annotation.</title>
        <authorList>
            <person name="Atibalentja N."/>
            <person name="Keating K."/>
            <person name="Fields C.J."/>
        </authorList>
    </citation>
    <scope>NUCLEOTIDE SEQUENCE</scope>
    <source>
        <strain evidence="1">Niue_2</strain>
        <tissue evidence="1">Leaf</tissue>
    </source>
</reference>